<feature type="compositionally biased region" description="Low complexity" evidence="1">
    <location>
        <begin position="24"/>
        <end position="38"/>
    </location>
</feature>
<dbReference type="OrthoDB" id="10017485at2"/>
<accession>A0A371X299</accession>
<evidence type="ECO:0000313" key="3">
    <source>
        <dbReference type="Proteomes" id="UP000264310"/>
    </source>
</evidence>
<evidence type="ECO:0000313" key="2">
    <source>
        <dbReference type="EMBL" id="RFC63339.1"/>
    </source>
</evidence>
<gene>
    <name evidence="2" type="ORF">DYI37_09805</name>
</gene>
<name>A0A371X299_9HYPH</name>
<proteinExistence type="predicted"/>
<keyword evidence="3" id="KW-1185">Reference proteome</keyword>
<dbReference type="RefSeq" id="WP_116683068.1">
    <property type="nucleotide sequence ID" value="NZ_QURL01000004.1"/>
</dbReference>
<feature type="compositionally biased region" description="Gly residues" evidence="1">
    <location>
        <begin position="39"/>
        <end position="48"/>
    </location>
</feature>
<dbReference type="Proteomes" id="UP000264310">
    <property type="component" value="Unassembled WGS sequence"/>
</dbReference>
<feature type="region of interest" description="Disordered" evidence="1">
    <location>
        <begin position="204"/>
        <end position="225"/>
    </location>
</feature>
<comment type="caution">
    <text evidence="2">The sequence shown here is derived from an EMBL/GenBank/DDBJ whole genome shotgun (WGS) entry which is preliminary data.</text>
</comment>
<evidence type="ECO:0000256" key="1">
    <source>
        <dbReference type="SAM" id="MobiDB-lite"/>
    </source>
</evidence>
<dbReference type="AlphaFoldDB" id="A0A371X299"/>
<organism evidence="2 3">
    <name type="scientific">Fulvimarina endophytica</name>
    <dbReference type="NCBI Taxonomy" id="2293836"/>
    <lineage>
        <taxon>Bacteria</taxon>
        <taxon>Pseudomonadati</taxon>
        <taxon>Pseudomonadota</taxon>
        <taxon>Alphaproteobacteria</taxon>
        <taxon>Hyphomicrobiales</taxon>
        <taxon>Aurantimonadaceae</taxon>
        <taxon>Fulvimarina</taxon>
    </lineage>
</organism>
<sequence>MAKRRGPKAAGSEAALAKPSNGTPGRAKPAARHPAGGKAKAGGGGRGDAAGAPPVSREEIAESQAIARRHYQRFVTAMRLAGLPVRPEVRARLEGKRHRPVPTHAIGDEHVIADRIQRLSHHCRRGDCRRFFQCRHGERAGEDREALLRGSPPPCLSRIPRAANLAMRFLIARSSSPRLFREPDMVKREVQAVAIMEAEIAAAPMGSGPSGESAGMTAVAYETQN</sequence>
<feature type="region of interest" description="Disordered" evidence="1">
    <location>
        <begin position="1"/>
        <end position="58"/>
    </location>
</feature>
<protein>
    <submittedName>
        <fullName evidence="2">Uncharacterized protein</fullName>
    </submittedName>
</protein>
<dbReference type="EMBL" id="QURL01000004">
    <property type="protein sequence ID" value="RFC63339.1"/>
    <property type="molecule type" value="Genomic_DNA"/>
</dbReference>
<reference evidence="2 3" key="1">
    <citation type="submission" date="2018-08" db="EMBL/GenBank/DDBJ databases">
        <title>Fulvimarina sp. 85, whole genome shotgun sequence.</title>
        <authorList>
            <person name="Tuo L."/>
        </authorList>
    </citation>
    <scope>NUCLEOTIDE SEQUENCE [LARGE SCALE GENOMIC DNA]</scope>
    <source>
        <strain evidence="2 3">85</strain>
    </source>
</reference>